<dbReference type="PANTHER" id="PTHR43761:SF1">
    <property type="entry name" value="D-ISOMER SPECIFIC 2-HYDROXYACID DEHYDROGENASE CATALYTIC DOMAIN-CONTAINING PROTEIN-RELATED"/>
    <property type="match status" value="1"/>
</dbReference>
<dbReference type="InterPro" id="IPR006140">
    <property type="entry name" value="D-isomer_DH_NAD-bd"/>
</dbReference>
<keyword evidence="2 4" id="KW-0560">Oxidoreductase</keyword>
<dbReference type="PROSITE" id="PS00670">
    <property type="entry name" value="D_2_HYDROXYACID_DH_2"/>
    <property type="match status" value="1"/>
</dbReference>
<reference evidence="7 8" key="1">
    <citation type="journal article" date="2018" name="Elife">
        <title>Discovery and characterization of a prevalent human gut bacterial enzyme sufficient for the inactivation of a family of plant toxins.</title>
        <authorList>
            <person name="Koppel N."/>
            <person name="Bisanz J.E."/>
            <person name="Pandelia M.E."/>
            <person name="Turnbaugh P.J."/>
            <person name="Balskus E.P."/>
        </authorList>
    </citation>
    <scope>NUCLEOTIDE SEQUENCE [LARGE SCALE GENOMIC DNA]</scope>
    <source>
        <strain evidence="7 8">3C</strain>
    </source>
</reference>
<dbReference type="Pfam" id="PF02826">
    <property type="entry name" value="2-Hacid_dh_C"/>
    <property type="match status" value="1"/>
</dbReference>
<protein>
    <submittedName>
        <fullName evidence="7">Glycerate dehydrogenase</fullName>
    </submittedName>
</protein>
<dbReference type="Gene3D" id="3.40.50.720">
    <property type="entry name" value="NAD(P)-binding Rossmann-like Domain"/>
    <property type="match status" value="2"/>
</dbReference>
<dbReference type="FunFam" id="3.40.50.720:FF:000203">
    <property type="entry name" value="D-3-phosphoglycerate dehydrogenase (SerA)"/>
    <property type="match status" value="1"/>
</dbReference>
<keyword evidence="8" id="KW-1185">Reference proteome</keyword>
<evidence type="ECO:0000256" key="3">
    <source>
        <dbReference type="ARBA" id="ARBA00023027"/>
    </source>
</evidence>
<dbReference type="InterPro" id="IPR029753">
    <property type="entry name" value="D-isomer_DH_CS"/>
</dbReference>
<accession>A0A369M128</accession>
<proteinExistence type="inferred from homology"/>
<evidence type="ECO:0000256" key="4">
    <source>
        <dbReference type="RuleBase" id="RU003719"/>
    </source>
</evidence>
<evidence type="ECO:0000256" key="1">
    <source>
        <dbReference type="ARBA" id="ARBA00005854"/>
    </source>
</evidence>
<organism evidence="7 8">
    <name type="scientific">Gordonibacter pamelaeae</name>
    <dbReference type="NCBI Taxonomy" id="471189"/>
    <lineage>
        <taxon>Bacteria</taxon>
        <taxon>Bacillati</taxon>
        <taxon>Actinomycetota</taxon>
        <taxon>Coriobacteriia</taxon>
        <taxon>Eggerthellales</taxon>
        <taxon>Eggerthellaceae</taxon>
        <taxon>Gordonibacter</taxon>
    </lineage>
</organism>
<dbReference type="PANTHER" id="PTHR43761">
    <property type="entry name" value="D-ISOMER SPECIFIC 2-HYDROXYACID DEHYDROGENASE FAMILY PROTEIN (AFU_ORTHOLOGUE AFUA_1G13630)"/>
    <property type="match status" value="1"/>
</dbReference>
<name>A0A369M128_9ACTN</name>
<dbReference type="RefSeq" id="WP_114569136.1">
    <property type="nucleotide sequence ID" value="NZ_CABMMS010000006.1"/>
</dbReference>
<sequence>MNIAVLEGYVNNPGDLSWDALESYGTVTVYDRTPRDQLAQRMADVDVAVSSKTVWDAEALGWAPRLKMIALTSTGHNVVDLDAARARGIVVSNVPAYSTPDVAQMTFALLLELCLHVGEHSRLVMDGDWTRAKDFSFWSTPLVELAGKTMGIVGMGSIGQAVDRIARAFDMPVVFENRSPKPQLEGDGVRQAGLDELLATADVVSLHVPATPETEHMMDAAALAKMKDGSYLLNTARGSLVDEQAVVDALRSGKLAGFGADVVSVEPMRPDNPLLQAKGANIVVTPHIAWATHEARERLLATVAANVGAFVDGRPQNVVD</sequence>
<dbReference type="Proteomes" id="UP000254000">
    <property type="component" value="Unassembled WGS sequence"/>
</dbReference>
<dbReference type="AlphaFoldDB" id="A0A369M128"/>
<dbReference type="InterPro" id="IPR050418">
    <property type="entry name" value="D-iso_2-hydroxyacid_DH_PdxB"/>
</dbReference>
<feature type="domain" description="D-isomer specific 2-hydroxyacid dehydrogenase NAD-binding" evidence="6">
    <location>
        <begin position="107"/>
        <end position="289"/>
    </location>
</feature>
<gene>
    <name evidence="7" type="ORF">C1877_10590</name>
</gene>
<evidence type="ECO:0000313" key="8">
    <source>
        <dbReference type="Proteomes" id="UP000254000"/>
    </source>
</evidence>
<dbReference type="SUPFAM" id="SSF52283">
    <property type="entry name" value="Formate/glycerate dehydrogenase catalytic domain-like"/>
    <property type="match status" value="1"/>
</dbReference>
<evidence type="ECO:0000256" key="2">
    <source>
        <dbReference type="ARBA" id="ARBA00023002"/>
    </source>
</evidence>
<evidence type="ECO:0000259" key="6">
    <source>
        <dbReference type="Pfam" id="PF02826"/>
    </source>
</evidence>
<dbReference type="GO" id="GO:0051287">
    <property type="term" value="F:NAD binding"/>
    <property type="evidence" value="ECO:0007669"/>
    <property type="project" value="InterPro"/>
</dbReference>
<dbReference type="InterPro" id="IPR006139">
    <property type="entry name" value="D-isomer_2_OHA_DH_cat_dom"/>
</dbReference>
<dbReference type="PROSITE" id="PS00671">
    <property type="entry name" value="D_2_HYDROXYACID_DH_3"/>
    <property type="match status" value="1"/>
</dbReference>
<comment type="caution">
    <text evidence="7">The sequence shown here is derived from an EMBL/GenBank/DDBJ whole genome shotgun (WGS) entry which is preliminary data.</text>
</comment>
<dbReference type="GeneID" id="78360140"/>
<dbReference type="Pfam" id="PF00389">
    <property type="entry name" value="2-Hacid_dh"/>
    <property type="match status" value="1"/>
</dbReference>
<dbReference type="CDD" id="cd12162">
    <property type="entry name" value="2-Hacid_dh_4"/>
    <property type="match status" value="1"/>
</dbReference>
<dbReference type="GO" id="GO:0016616">
    <property type="term" value="F:oxidoreductase activity, acting on the CH-OH group of donors, NAD or NADP as acceptor"/>
    <property type="evidence" value="ECO:0007669"/>
    <property type="project" value="InterPro"/>
</dbReference>
<comment type="similarity">
    <text evidence="1 4">Belongs to the D-isomer specific 2-hydroxyacid dehydrogenase family.</text>
</comment>
<dbReference type="InterPro" id="IPR036291">
    <property type="entry name" value="NAD(P)-bd_dom_sf"/>
</dbReference>
<feature type="domain" description="D-isomer specific 2-hydroxyacid dehydrogenase catalytic" evidence="5">
    <location>
        <begin position="19"/>
        <end position="319"/>
    </location>
</feature>
<keyword evidence="3" id="KW-0520">NAD</keyword>
<evidence type="ECO:0000259" key="5">
    <source>
        <dbReference type="Pfam" id="PF00389"/>
    </source>
</evidence>
<evidence type="ECO:0000313" key="7">
    <source>
        <dbReference type="EMBL" id="RDB64155.1"/>
    </source>
</evidence>
<dbReference type="OrthoDB" id="9793626at2"/>
<dbReference type="SUPFAM" id="SSF51735">
    <property type="entry name" value="NAD(P)-binding Rossmann-fold domains"/>
    <property type="match status" value="1"/>
</dbReference>
<dbReference type="EMBL" id="PPTS01000006">
    <property type="protein sequence ID" value="RDB64155.1"/>
    <property type="molecule type" value="Genomic_DNA"/>
</dbReference>